<evidence type="ECO:0000313" key="2">
    <source>
        <dbReference type="Proteomes" id="UP000694425"/>
    </source>
</evidence>
<name>A0A8C7A9Z6_NEOVI</name>
<reference evidence="1" key="2">
    <citation type="submission" date="2025-09" db="UniProtKB">
        <authorList>
            <consortium name="Ensembl"/>
        </authorList>
    </citation>
    <scope>IDENTIFICATION</scope>
</reference>
<evidence type="ECO:0000313" key="1">
    <source>
        <dbReference type="Ensembl" id="ENSNVIP00000005252.1"/>
    </source>
</evidence>
<reference evidence="1" key="1">
    <citation type="submission" date="2025-08" db="UniProtKB">
        <authorList>
            <consortium name="Ensembl"/>
        </authorList>
    </citation>
    <scope>IDENTIFICATION</scope>
</reference>
<accession>A0A8C7A9Z6</accession>
<dbReference type="AlphaFoldDB" id="A0A8C7A9Z6"/>
<keyword evidence="2" id="KW-1185">Reference proteome</keyword>
<proteinExistence type="predicted"/>
<dbReference type="Proteomes" id="UP000694425">
    <property type="component" value="Unplaced"/>
</dbReference>
<protein>
    <submittedName>
        <fullName evidence="1">Uncharacterized protein</fullName>
    </submittedName>
</protein>
<dbReference type="GeneTree" id="ENSGT01000000214745"/>
<dbReference type="Ensembl" id="ENSNVIT00000006178.1">
    <property type="protein sequence ID" value="ENSNVIP00000005252.1"/>
    <property type="gene ID" value="ENSNVIG00000004208.1"/>
</dbReference>
<sequence>MHPDLSSHLHIEECNALINLKCLKNEYVEKKTKSREQYNAMWKRLLNPTEEI</sequence>
<organism evidence="1 2">
    <name type="scientific">Neovison vison</name>
    <name type="common">American mink</name>
    <name type="synonym">Mustela vison</name>
    <dbReference type="NCBI Taxonomy" id="452646"/>
    <lineage>
        <taxon>Eukaryota</taxon>
        <taxon>Metazoa</taxon>
        <taxon>Chordata</taxon>
        <taxon>Craniata</taxon>
        <taxon>Vertebrata</taxon>
        <taxon>Euteleostomi</taxon>
        <taxon>Mammalia</taxon>
        <taxon>Eutheria</taxon>
        <taxon>Laurasiatheria</taxon>
        <taxon>Carnivora</taxon>
        <taxon>Caniformia</taxon>
        <taxon>Musteloidea</taxon>
        <taxon>Mustelidae</taxon>
        <taxon>Mustelinae</taxon>
        <taxon>Neogale</taxon>
    </lineage>
</organism>